<organism evidence="6 7">
    <name type="scientific">Actinomyces capricornis</name>
    <dbReference type="NCBI Taxonomy" id="2755559"/>
    <lineage>
        <taxon>Bacteria</taxon>
        <taxon>Bacillati</taxon>
        <taxon>Actinomycetota</taxon>
        <taxon>Actinomycetes</taxon>
        <taxon>Actinomycetales</taxon>
        <taxon>Actinomycetaceae</taxon>
        <taxon>Actinomyces</taxon>
    </lineage>
</organism>
<keyword evidence="3" id="KW-0269">Exonuclease</keyword>
<feature type="compositionally biased region" description="Basic and acidic residues" evidence="4">
    <location>
        <begin position="1"/>
        <end position="10"/>
    </location>
</feature>
<sequence length="345" mass="36533">MRRPEPDHPRLLTSLRQPRAGGRDAGRPLRARTSRSTAARASPLGSAPTRGPHRNGTALPSQHPDAARLMGMPFYHRPPADRGPLRPLPDQTGAPVSPLPSAPGARVAGPVPATAAAGAPGGEAGTVGYAVVDLETTGLSPATDAIIEIGLVLTDAQGRPEHHWSTLIDPGADTAVGPTRIHGLVAEDLIGAPALGQVADLLVRELAGRAVVAHNARFDLGFLTQALGGLGLLRRGARVPRVCTMEWSRHFMDTPSRRLTACCQAAGVAIDRHHSALDDAMAAAGLLRHYLAVGARRGEPPAWGRALEDARGFTGWTWDEDRADQARRLLVERRRPGALRDPQHS</sequence>
<dbReference type="Proteomes" id="UP000824496">
    <property type="component" value="Chromosome"/>
</dbReference>
<dbReference type="Gene3D" id="3.30.420.10">
    <property type="entry name" value="Ribonuclease H-like superfamily/Ribonuclease H"/>
    <property type="match status" value="1"/>
</dbReference>
<accession>A0ABM7UBG3</accession>
<evidence type="ECO:0000256" key="1">
    <source>
        <dbReference type="ARBA" id="ARBA00022722"/>
    </source>
</evidence>
<evidence type="ECO:0000256" key="3">
    <source>
        <dbReference type="ARBA" id="ARBA00022839"/>
    </source>
</evidence>
<dbReference type="Pfam" id="PF00929">
    <property type="entry name" value="RNase_T"/>
    <property type="match status" value="1"/>
</dbReference>
<dbReference type="InterPro" id="IPR013520">
    <property type="entry name" value="Ribonucl_H"/>
</dbReference>
<dbReference type="PANTHER" id="PTHR30231">
    <property type="entry name" value="DNA POLYMERASE III SUBUNIT EPSILON"/>
    <property type="match status" value="1"/>
</dbReference>
<gene>
    <name evidence="6" type="ORF">MANAM107_14300</name>
</gene>
<proteinExistence type="predicted"/>
<dbReference type="PANTHER" id="PTHR30231:SF4">
    <property type="entry name" value="PROTEIN NEN2"/>
    <property type="match status" value="1"/>
</dbReference>
<evidence type="ECO:0000256" key="4">
    <source>
        <dbReference type="SAM" id="MobiDB-lite"/>
    </source>
</evidence>
<feature type="domain" description="Exonuclease" evidence="5">
    <location>
        <begin position="128"/>
        <end position="296"/>
    </location>
</feature>
<dbReference type="EMBL" id="AP025017">
    <property type="protein sequence ID" value="BDA64596.1"/>
    <property type="molecule type" value="Genomic_DNA"/>
</dbReference>
<evidence type="ECO:0000313" key="7">
    <source>
        <dbReference type="Proteomes" id="UP000824496"/>
    </source>
</evidence>
<name>A0ABM7UBG3_9ACTO</name>
<evidence type="ECO:0000256" key="2">
    <source>
        <dbReference type="ARBA" id="ARBA00022801"/>
    </source>
</evidence>
<protein>
    <recommendedName>
        <fullName evidence="5">Exonuclease domain-containing protein</fullName>
    </recommendedName>
</protein>
<reference evidence="6 7" key="1">
    <citation type="submission" date="2021-08" db="EMBL/GenBank/DDBJ databases">
        <title>Whole genome sequence of novel Actinomyces species strain MAS-1.</title>
        <authorList>
            <person name="Saito M."/>
            <person name="Kuwahara N."/>
            <person name="Takizawa T."/>
            <person name="Gotouda H."/>
            <person name="Ochiai T."/>
        </authorList>
    </citation>
    <scope>NUCLEOTIDE SEQUENCE [LARGE SCALE GENOMIC DNA]</scope>
    <source>
        <strain evidence="6 7">MAS-1</strain>
    </source>
</reference>
<keyword evidence="2" id="KW-0378">Hydrolase</keyword>
<feature type="region of interest" description="Disordered" evidence="4">
    <location>
        <begin position="1"/>
        <end position="107"/>
    </location>
</feature>
<dbReference type="InterPro" id="IPR036397">
    <property type="entry name" value="RNaseH_sf"/>
</dbReference>
<keyword evidence="7" id="KW-1185">Reference proteome</keyword>
<dbReference type="InterPro" id="IPR012337">
    <property type="entry name" value="RNaseH-like_sf"/>
</dbReference>
<dbReference type="SUPFAM" id="SSF53098">
    <property type="entry name" value="Ribonuclease H-like"/>
    <property type="match status" value="1"/>
</dbReference>
<evidence type="ECO:0000313" key="6">
    <source>
        <dbReference type="EMBL" id="BDA64596.1"/>
    </source>
</evidence>
<evidence type="ECO:0000259" key="5">
    <source>
        <dbReference type="SMART" id="SM00479"/>
    </source>
</evidence>
<dbReference type="CDD" id="cd06127">
    <property type="entry name" value="DEDDh"/>
    <property type="match status" value="1"/>
</dbReference>
<dbReference type="SMART" id="SM00479">
    <property type="entry name" value="EXOIII"/>
    <property type="match status" value="1"/>
</dbReference>
<keyword evidence="1" id="KW-0540">Nuclease</keyword>